<feature type="domain" description="Glycoside hydrolase family 31 N-terminal" evidence="8">
    <location>
        <begin position="85"/>
        <end position="246"/>
    </location>
</feature>
<reference evidence="10 11" key="1">
    <citation type="journal article" date="2018" name="Evol. Lett.">
        <title>Horizontal gene cluster transfer increased hallucinogenic mushroom diversity.</title>
        <authorList>
            <person name="Reynolds H.T."/>
            <person name="Vijayakumar V."/>
            <person name="Gluck-Thaler E."/>
            <person name="Korotkin H.B."/>
            <person name="Matheny P.B."/>
            <person name="Slot J.C."/>
        </authorList>
    </citation>
    <scope>NUCLEOTIDE SEQUENCE [LARGE SCALE GENOMIC DNA]</scope>
    <source>
        <strain evidence="10 11">2629</strain>
    </source>
</reference>
<dbReference type="InterPro" id="IPR025887">
    <property type="entry name" value="Glyco_hydro_31_N_dom"/>
</dbReference>
<evidence type="ECO:0000256" key="4">
    <source>
        <dbReference type="ARBA" id="ARBA00052064"/>
    </source>
</evidence>
<dbReference type="GO" id="GO:0005975">
    <property type="term" value="P:carbohydrate metabolic process"/>
    <property type="evidence" value="ECO:0007669"/>
    <property type="project" value="InterPro"/>
</dbReference>
<dbReference type="Proteomes" id="UP000284842">
    <property type="component" value="Unassembled WGS sequence"/>
</dbReference>
<dbReference type="Gene3D" id="3.20.20.80">
    <property type="entry name" value="Glycosidases"/>
    <property type="match status" value="1"/>
</dbReference>
<dbReference type="EC" id="3.2.1.177" evidence="5"/>
<dbReference type="EMBL" id="NHTK01005996">
    <property type="protein sequence ID" value="PPQ68964.1"/>
    <property type="molecule type" value="Genomic_DNA"/>
</dbReference>
<comment type="similarity">
    <text evidence="1 6">Belongs to the glycosyl hydrolase 31 family.</text>
</comment>
<evidence type="ECO:0000256" key="6">
    <source>
        <dbReference type="RuleBase" id="RU361185"/>
    </source>
</evidence>
<name>A0A409VRS6_9AGAR</name>
<evidence type="ECO:0000313" key="10">
    <source>
        <dbReference type="EMBL" id="PPQ68964.1"/>
    </source>
</evidence>
<dbReference type="InterPro" id="IPR050985">
    <property type="entry name" value="Alpha-glycosidase_related"/>
</dbReference>
<dbReference type="GO" id="GO:0061634">
    <property type="term" value="F:alpha-D-xyloside xylohydrolase"/>
    <property type="evidence" value="ECO:0007669"/>
    <property type="project" value="UniProtKB-EC"/>
</dbReference>
<evidence type="ECO:0000256" key="5">
    <source>
        <dbReference type="ARBA" id="ARBA00066962"/>
    </source>
</evidence>
<dbReference type="InterPro" id="IPR017853">
    <property type="entry name" value="GH"/>
</dbReference>
<dbReference type="NCBIfam" id="NF007940">
    <property type="entry name" value="PRK10658.1"/>
    <property type="match status" value="1"/>
</dbReference>
<dbReference type="Pfam" id="PF01055">
    <property type="entry name" value="Glyco_hydro_31_2nd"/>
    <property type="match status" value="1"/>
</dbReference>
<comment type="catalytic activity">
    <reaction evidence="4">
        <text>Hydrolysis of terminal, non-reducing alpha-D-xylose residues with release of alpha-D-xylose.</text>
        <dbReference type="EC" id="3.2.1.177"/>
    </reaction>
</comment>
<dbReference type="PANTHER" id="PTHR43053">
    <property type="entry name" value="GLYCOSIDASE FAMILY 31"/>
    <property type="match status" value="1"/>
</dbReference>
<evidence type="ECO:0000256" key="1">
    <source>
        <dbReference type="ARBA" id="ARBA00007806"/>
    </source>
</evidence>
<organism evidence="10 11">
    <name type="scientific">Panaeolus cyanescens</name>
    <dbReference type="NCBI Taxonomy" id="181874"/>
    <lineage>
        <taxon>Eukaryota</taxon>
        <taxon>Fungi</taxon>
        <taxon>Dikarya</taxon>
        <taxon>Basidiomycota</taxon>
        <taxon>Agaricomycotina</taxon>
        <taxon>Agaricomycetes</taxon>
        <taxon>Agaricomycetidae</taxon>
        <taxon>Agaricales</taxon>
        <taxon>Agaricineae</taxon>
        <taxon>Galeropsidaceae</taxon>
        <taxon>Panaeolus</taxon>
    </lineage>
</organism>
<dbReference type="PANTHER" id="PTHR43053:SF4">
    <property type="entry name" value="MYOGENESIS-REGULATING GLYCOSIDASE"/>
    <property type="match status" value="1"/>
</dbReference>
<protein>
    <recommendedName>
        <fullName evidence="5">alpha-D-xyloside xylohydrolase</fullName>
        <ecNumber evidence="5">3.2.1.177</ecNumber>
    </recommendedName>
</protein>
<accession>A0A409VRS6</accession>
<dbReference type="OrthoDB" id="1334205at2759"/>
<feature type="domain" description="Glycoside hydrolase family 31 TIM barrel" evidence="7">
    <location>
        <begin position="288"/>
        <end position="605"/>
    </location>
</feature>
<dbReference type="Pfam" id="PF13802">
    <property type="entry name" value="Gal_mutarotas_2"/>
    <property type="match status" value="1"/>
</dbReference>
<keyword evidence="3 6" id="KW-0326">Glycosidase</keyword>
<evidence type="ECO:0000259" key="7">
    <source>
        <dbReference type="Pfam" id="PF01055"/>
    </source>
</evidence>
<proteinExistence type="inferred from homology"/>
<sequence>MKFNDGFWVLKNGVKAYYGLQLVNSQADATGYDLQVSTRPIRHRGDTLGGPVLSVRVHSPTEGVIGVKIQHIVSGVPATLIRLFPDDKAVPNVQLSKENTKLVIQSGDLKAEITENPYTMTFKSPKRTLTEAGSKYQAVYEVPSMWTTTSASYSSCLTQDPVSNPNPEPLPPIVRYINSALNTSPGELIYGMGEQFGPFVKNGQTVKMWNQDGGTSTEQAYKCVPFYITNRNYGVFVNHSGEVDFEVCSEKISRVGVSVADTTLEYFLIYGETPLEILERYTRMTGRPAILPSWTYGLWLTTSFLTAYSNETVSGFLQGMQERNCNVRVFHFDCFWMKQYEWCSFTFDPDNFPNPKEYIAEIKAKYGVKVCLWINPYIAQLSPIFREGVKGGYFIKRKDGTPWQCDLWQPGMAVVDVTNPEARQWFKSKLSALLDLGVDTFKTDFGERIPHQSVVFHDGSDPFRMHNAYAVIYNELVFDLLKERFGEGEAVVFARSACFGGQRFPVHWGGDCESSREAMAEAMRGAISLCLSGFGYASHDIGGFEGTPTPEVYQRWVQFGLFSSHSRLHGSWSYRVPWNFSEEAAKNMAKFLDVRHRLMPYIYSLSIEARLKGHPVMRAMFLEFPDDRTTHYLDRQYMLGPNLLVAPVLVPLGEESEYYIPAGTWTNFFHPERTIQGPVWVKEQVPIDEVPVWVRPGSVLLLGPAKIGRPDYDYAKIGLEARVYQLEEGVENVVEVPIGKGTGVAGRVIVKKGAGGSVTVDADGVSVASVWNN</sequence>
<dbReference type="AlphaFoldDB" id="A0A409VRS6"/>
<evidence type="ECO:0000256" key="3">
    <source>
        <dbReference type="ARBA" id="ARBA00023295"/>
    </source>
</evidence>
<dbReference type="SUPFAM" id="SSF51011">
    <property type="entry name" value="Glycosyl hydrolase domain"/>
    <property type="match status" value="1"/>
</dbReference>
<dbReference type="InterPro" id="IPR013780">
    <property type="entry name" value="Glyco_hydro_b"/>
</dbReference>
<dbReference type="Pfam" id="PF21365">
    <property type="entry name" value="Glyco_hydro_31_3rd"/>
    <property type="match status" value="1"/>
</dbReference>
<keyword evidence="11" id="KW-1185">Reference proteome</keyword>
<dbReference type="GO" id="GO:0030246">
    <property type="term" value="F:carbohydrate binding"/>
    <property type="evidence" value="ECO:0007669"/>
    <property type="project" value="InterPro"/>
</dbReference>
<dbReference type="SUPFAM" id="SSF74650">
    <property type="entry name" value="Galactose mutarotase-like"/>
    <property type="match status" value="1"/>
</dbReference>
<dbReference type="CDD" id="cd14752">
    <property type="entry name" value="GH31_N"/>
    <property type="match status" value="1"/>
</dbReference>
<dbReference type="Gene3D" id="2.60.40.1760">
    <property type="entry name" value="glycosyl hydrolase (family 31)"/>
    <property type="match status" value="1"/>
</dbReference>
<evidence type="ECO:0000259" key="8">
    <source>
        <dbReference type="Pfam" id="PF13802"/>
    </source>
</evidence>
<dbReference type="STRING" id="181874.A0A409VRS6"/>
<dbReference type="FunFam" id="3.20.20.80:FF:000053">
    <property type="entry name" value="Alpha-xylosidase YicI"/>
    <property type="match status" value="1"/>
</dbReference>
<dbReference type="InterPro" id="IPR000322">
    <property type="entry name" value="Glyco_hydro_31_TIM"/>
</dbReference>
<dbReference type="Gene3D" id="2.60.40.1180">
    <property type="entry name" value="Golgi alpha-mannosidase II"/>
    <property type="match status" value="2"/>
</dbReference>
<keyword evidence="2 6" id="KW-0378">Hydrolase</keyword>
<comment type="caution">
    <text evidence="10">The sequence shown here is derived from an EMBL/GenBank/DDBJ whole genome shotgun (WGS) entry which is preliminary data.</text>
</comment>
<dbReference type="CDD" id="cd06593">
    <property type="entry name" value="GH31_xylosidase_YicI"/>
    <property type="match status" value="1"/>
</dbReference>
<gene>
    <name evidence="10" type="ORF">CVT24_000353</name>
</gene>
<dbReference type="InterPro" id="IPR048395">
    <property type="entry name" value="Glyco_hydro_31_C"/>
</dbReference>
<evidence type="ECO:0000313" key="11">
    <source>
        <dbReference type="Proteomes" id="UP000284842"/>
    </source>
</evidence>
<dbReference type="InParanoid" id="A0A409VRS6"/>
<evidence type="ECO:0000259" key="9">
    <source>
        <dbReference type="Pfam" id="PF21365"/>
    </source>
</evidence>
<evidence type="ECO:0000256" key="2">
    <source>
        <dbReference type="ARBA" id="ARBA00022801"/>
    </source>
</evidence>
<dbReference type="InterPro" id="IPR011013">
    <property type="entry name" value="Gal_mutarotase_sf_dom"/>
</dbReference>
<dbReference type="SUPFAM" id="SSF51445">
    <property type="entry name" value="(Trans)glycosidases"/>
    <property type="match status" value="1"/>
</dbReference>
<feature type="domain" description="Glycosyl hydrolase family 31 C-terminal" evidence="9">
    <location>
        <begin position="613"/>
        <end position="700"/>
    </location>
</feature>